<comment type="caution">
    <text evidence="2">The sequence shown here is derived from an EMBL/GenBank/DDBJ whole genome shotgun (WGS) entry which is preliminary data.</text>
</comment>
<name>A0A6G4XQG0_9ACTN</name>
<keyword evidence="3" id="KW-1185">Reference proteome</keyword>
<dbReference type="RefSeq" id="WP_165335265.1">
    <property type="nucleotide sequence ID" value="NZ_JAAKZW010000174.1"/>
</dbReference>
<dbReference type="EMBL" id="JAAKZW010000174">
    <property type="protein sequence ID" value="NGO79829.1"/>
    <property type="molecule type" value="Genomic_DNA"/>
</dbReference>
<keyword evidence="1" id="KW-0472">Membrane</keyword>
<evidence type="ECO:0000256" key="1">
    <source>
        <dbReference type="SAM" id="Phobius"/>
    </source>
</evidence>
<dbReference type="InterPro" id="IPR046295">
    <property type="entry name" value="DUF6332"/>
</dbReference>
<gene>
    <name evidence="2" type="ORF">G6045_29840</name>
</gene>
<evidence type="ECO:0000313" key="3">
    <source>
        <dbReference type="Proteomes" id="UP000481109"/>
    </source>
</evidence>
<protein>
    <submittedName>
        <fullName evidence="2">Uncharacterized protein</fullName>
    </submittedName>
</protein>
<organism evidence="2 3">
    <name type="scientific">Streptomyces mesophilus</name>
    <dbReference type="NCBI Taxonomy" id="1775132"/>
    <lineage>
        <taxon>Bacteria</taxon>
        <taxon>Bacillati</taxon>
        <taxon>Actinomycetota</taxon>
        <taxon>Actinomycetes</taxon>
        <taxon>Kitasatosporales</taxon>
        <taxon>Streptomycetaceae</taxon>
        <taxon>Streptomyces</taxon>
    </lineage>
</organism>
<reference evidence="2 3" key="1">
    <citation type="submission" date="2020-02" db="EMBL/GenBank/DDBJ databases">
        <title>Whole-genome analyses of novel actinobacteria.</title>
        <authorList>
            <person name="Sahin N."/>
            <person name="Tokatli A."/>
        </authorList>
    </citation>
    <scope>NUCLEOTIDE SEQUENCE [LARGE SCALE GENOMIC DNA]</scope>
    <source>
        <strain evidence="2 3">YC504</strain>
    </source>
</reference>
<keyword evidence="1" id="KW-1133">Transmembrane helix</keyword>
<feature type="transmembrane region" description="Helical" evidence="1">
    <location>
        <begin position="50"/>
        <end position="72"/>
    </location>
</feature>
<accession>A0A6G4XQG0</accession>
<evidence type="ECO:0000313" key="2">
    <source>
        <dbReference type="EMBL" id="NGO79829.1"/>
    </source>
</evidence>
<proteinExistence type="predicted"/>
<feature type="transmembrane region" description="Helical" evidence="1">
    <location>
        <begin position="12"/>
        <end position="35"/>
    </location>
</feature>
<dbReference type="AlphaFoldDB" id="A0A6G4XQG0"/>
<dbReference type="Pfam" id="PF19857">
    <property type="entry name" value="DUF6332"/>
    <property type="match status" value="1"/>
</dbReference>
<sequence length="91" mass="9748">MGSRTQAQRDAITVEIGYAFLSGACLAVLAFAAVAGPGWIFDFPLGVRKVLVTIGTVLALLAFLVRVITVLWRFQNATRQPSQPGRTSPDS</sequence>
<keyword evidence="1" id="KW-0812">Transmembrane</keyword>
<dbReference type="Proteomes" id="UP000481109">
    <property type="component" value="Unassembled WGS sequence"/>
</dbReference>